<feature type="region of interest" description="Disordered" evidence="1">
    <location>
        <begin position="398"/>
        <end position="428"/>
    </location>
</feature>
<evidence type="ECO:0000313" key="3">
    <source>
        <dbReference type="EMBL" id="CAA0827380.1"/>
    </source>
</evidence>
<dbReference type="InterPro" id="IPR036047">
    <property type="entry name" value="F-box-like_dom_sf"/>
</dbReference>
<organism evidence="3 4">
    <name type="scientific">Striga hermonthica</name>
    <name type="common">Purple witchweed</name>
    <name type="synonym">Buchnera hermonthica</name>
    <dbReference type="NCBI Taxonomy" id="68872"/>
    <lineage>
        <taxon>Eukaryota</taxon>
        <taxon>Viridiplantae</taxon>
        <taxon>Streptophyta</taxon>
        <taxon>Embryophyta</taxon>
        <taxon>Tracheophyta</taxon>
        <taxon>Spermatophyta</taxon>
        <taxon>Magnoliopsida</taxon>
        <taxon>eudicotyledons</taxon>
        <taxon>Gunneridae</taxon>
        <taxon>Pentapetalae</taxon>
        <taxon>asterids</taxon>
        <taxon>lamiids</taxon>
        <taxon>Lamiales</taxon>
        <taxon>Orobanchaceae</taxon>
        <taxon>Buchnereae</taxon>
        <taxon>Striga</taxon>
    </lineage>
</organism>
<dbReference type="AlphaFoldDB" id="A0A9N7N964"/>
<dbReference type="InterPro" id="IPR005174">
    <property type="entry name" value="KIB1-4_b-propeller"/>
</dbReference>
<dbReference type="Proteomes" id="UP001153555">
    <property type="component" value="Unassembled WGS sequence"/>
</dbReference>
<dbReference type="Gene3D" id="1.20.1280.50">
    <property type="match status" value="1"/>
</dbReference>
<sequence>MAAAGDWLTKSYSYSGRKLIITKNNWSDVPPEILSLILSQLFFKDRHNFKLVCRSWSSVVPNAPQLPPPANSRHLHSPCLIIPQSSTPSRWKIFHSLHNAFYYLDVPPQVEHAEIMFSKDGWLLMSARSDFSPMFFFNPLTWERFELPPTDEPFDSICFTSPPTTDKCFVFGIFVFGTEFGLIRLGDMQWEIGPFNRGSIQPRICPPVFHCGVYHYLGSGAPRSRDLVTFDPMRTGPARCLPKPKWTPDGNEEDDDEDYEKDHELYLAEAQGEILAVFVYNAERKLSVKRWDFGVSHWRRVQSLGGKCMYVSRNGSFVETRPCHGLENKIYLNKFFGESGVLYSMATGMYHSIEGGFASRDGYRLACNFDFATWIKLRNYSNCVATHSILAITCNPKTQTTQRHRQRPRDADAKSLVGGGDGPDKPFLQIMLMSQPKSPIPK</sequence>
<feature type="domain" description="F-box" evidence="2">
    <location>
        <begin position="23"/>
        <end position="60"/>
    </location>
</feature>
<keyword evidence="4" id="KW-1185">Reference proteome</keyword>
<dbReference type="OrthoDB" id="909419at2759"/>
<dbReference type="InterPro" id="IPR001810">
    <property type="entry name" value="F-box_dom"/>
</dbReference>
<reference evidence="3" key="1">
    <citation type="submission" date="2019-12" db="EMBL/GenBank/DDBJ databases">
        <authorList>
            <person name="Scholes J."/>
        </authorList>
    </citation>
    <scope>NUCLEOTIDE SEQUENCE</scope>
</reference>
<dbReference type="PANTHER" id="PTHR33127:SF5">
    <property type="entry name" value="TRANSMEMBRANE PROTEIN"/>
    <property type="match status" value="1"/>
</dbReference>
<dbReference type="CDD" id="cd09917">
    <property type="entry name" value="F-box_SF"/>
    <property type="match status" value="1"/>
</dbReference>
<gene>
    <name evidence="3" type="ORF">SHERM_23075</name>
</gene>
<dbReference type="EMBL" id="CACSLK010027751">
    <property type="protein sequence ID" value="CAA0827380.1"/>
    <property type="molecule type" value="Genomic_DNA"/>
</dbReference>
<dbReference type="Pfam" id="PF03478">
    <property type="entry name" value="Beta-prop_KIB1-4"/>
    <property type="match status" value="1"/>
</dbReference>
<evidence type="ECO:0000313" key="4">
    <source>
        <dbReference type="Proteomes" id="UP001153555"/>
    </source>
</evidence>
<dbReference type="Pfam" id="PF00646">
    <property type="entry name" value="F-box"/>
    <property type="match status" value="1"/>
</dbReference>
<protein>
    <recommendedName>
        <fullName evidence="2">F-box domain-containing protein</fullName>
    </recommendedName>
</protein>
<evidence type="ECO:0000259" key="2">
    <source>
        <dbReference type="PROSITE" id="PS50181"/>
    </source>
</evidence>
<evidence type="ECO:0000256" key="1">
    <source>
        <dbReference type="SAM" id="MobiDB-lite"/>
    </source>
</evidence>
<dbReference type="PROSITE" id="PS50181">
    <property type="entry name" value="FBOX"/>
    <property type="match status" value="1"/>
</dbReference>
<name>A0A9N7N964_STRHE</name>
<comment type="caution">
    <text evidence="3">The sequence shown here is derived from an EMBL/GenBank/DDBJ whole genome shotgun (WGS) entry which is preliminary data.</text>
</comment>
<proteinExistence type="predicted"/>
<dbReference type="SUPFAM" id="SSF81383">
    <property type="entry name" value="F-box domain"/>
    <property type="match status" value="1"/>
</dbReference>
<dbReference type="PANTHER" id="PTHR33127">
    <property type="entry name" value="TRANSMEMBRANE PROTEIN"/>
    <property type="match status" value="1"/>
</dbReference>
<accession>A0A9N7N964</accession>